<dbReference type="EMBL" id="JACCBU010000001">
    <property type="protein sequence ID" value="NYE74346.1"/>
    <property type="molecule type" value="Genomic_DNA"/>
</dbReference>
<dbReference type="InterPro" id="IPR013094">
    <property type="entry name" value="AB_hydrolase_3"/>
</dbReference>
<accession>A0A7Y9ID18</accession>
<comment type="caution">
    <text evidence="3">The sequence shown here is derived from an EMBL/GenBank/DDBJ whole genome shotgun (WGS) entry which is preliminary data.</text>
</comment>
<evidence type="ECO:0000259" key="2">
    <source>
        <dbReference type="Pfam" id="PF07859"/>
    </source>
</evidence>
<evidence type="ECO:0000313" key="3">
    <source>
        <dbReference type="EMBL" id="NYE74346.1"/>
    </source>
</evidence>
<proteinExistence type="predicted"/>
<dbReference type="Gene3D" id="3.40.50.1820">
    <property type="entry name" value="alpha/beta hydrolase"/>
    <property type="match status" value="1"/>
</dbReference>
<dbReference type="Pfam" id="PF07859">
    <property type="entry name" value="Abhydrolase_3"/>
    <property type="match status" value="1"/>
</dbReference>
<protein>
    <submittedName>
        <fullName evidence="3">Acetyl esterase/lipase</fullName>
    </submittedName>
</protein>
<name>A0A7Y9ID18_9ACTN</name>
<organism evidence="3 4">
    <name type="scientific">Microlunatus parietis</name>
    <dbReference type="NCBI Taxonomy" id="682979"/>
    <lineage>
        <taxon>Bacteria</taxon>
        <taxon>Bacillati</taxon>
        <taxon>Actinomycetota</taxon>
        <taxon>Actinomycetes</taxon>
        <taxon>Propionibacteriales</taxon>
        <taxon>Propionibacteriaceae</taxon>
        <taxon>Microlunatus</taxon>
    </lineage>
</organism>
<keyword evidence="4" id="KW-1185">Reference proteome</keyword>
<dbReference type="RefSeq" id="WP_179756580.1">
    <property type="nucleotide sequence ID" value="NZ_JACCBU010000001.1"/>
</dbReference>
<sequence length="328" mass="34489">MTDTDVARPPFDPELEPVLAEVLGGRPHLDLTAETLAALRSGGDVILMPPIEERLAGRAIAYEDRTVPGPAGAPEITVAIFRTTRTGTGPAAGIYHTHGGGMIMGDRLMGVDGFFDLVEAGEAVVVSVEYRLAPEHPDPAPVEDCYAGLCWTADHADELGIDLDRLIIAGGSAGGGLAAGTALLARDRNGPRLAGQLLICPMLDDRNITVSSHQYDGVGLWDRQNNLFGWSALLGDGHRDRDDISPYAAPARATDLAGLPPAFIDAGSAEVFRDEAVDYASRLWAAGGQAELHIWAGGFHGFSMAAQAGVAVAAAAAVNSWLRRVLRL</sequence>
<dbReference type="InterPro" id="IPR050300">
    <property type="entry name" value="GDXG_lipolytic_enzyme"/>
</dbReference>
<dbReference type="PANTHER" id="PTHR48081:SF8">
    <property type="entry name" value="ALPHA_BETA HYDROLASE FOLD-3 DOMAIN-CONTAINING PROTEIN-RELATED"/>
    <property type="match status" value="1"/>
</dbReference>
<feature type="domain" description="Alpha/beta hydrolase fold-3" evidence="2">
    <location>
        <begin position="95"/>
        <end position="303"/>
    </location>
</feature>
<dbReference type="InterPro" id="IPR029058">
    <property type="entry name" value="AB_hydrolase_fold"/>
</dbReference>
<dbReference type="SUPFAM" id="SSF53474">
    <property type="entry name" value="alpha/beta-Hydrolases"/>
    <property type="match status" value="1"/>
</dbReference>
<evidence type="ECO:0000256" key="1">
    <source>
        <dbReference type="ARBA" id="ARBA00022801"/>
    </source>
</evidence>
<dbReference type="PANTHER" id="PTHR48081">
    <property type="entry name" value="AB HYDROLASE SUPERFAMILY PROTEIN C4A8.06C"/>
    <property type="match status" value="1"/>
</dbReference>
<gene>
    <name evidence="3" type="ORF">BKA15_005675</name>
</gene>
<dbReference type="AlphaFoldDB" id="A0A7Y9ID18"/>
<reference evidence="3 4" key="1">
    <citation type="submission" date="2020-07" db="EMBL/GenBank/DDBJ databases">
        <title>Sequencing the genomes of 1000 actinobacteria strains.</title>
        <authorList>
            <person name="Klenk H.-P."/>
        </authorList>
    </citation>
    <scope>NUCLEOTIDE SEQUENCE [LARGE SCALE GENOMIC DNA]</scope>
    <source>
        <strain evidence="3 4">DSM 22083</strain>
    </source>
</reference>
<dbReference type="Proteomes" id="UP000569914">
    <property type="component" value="Unassembled WGS sequence"/>
</dbReference>
<keyword evidence="1" id="KW-0378">Hydrolase</keyword>
<dbReference type="GO" id="GO:0016787">
    <property type="term" value="F:hydrolase activity"/>
    <property type="evidence" value="ECO:0007669"/>
    <property type="project" value="UniProtKB-KW"/>
</dbReference>
<evidence type="ECO:0000313" key="4">
    <source>
        <dbReference type="Proteomes" id="UP000569914"/>
    </source>
</evidence>